<dbReference type="GO" id="GO:0005507">
    <property type="term" value="F:copper ion binding"/>
    <property type="evidence" value="ECO:0007669"/>
    <property type="project" value="InterPro"/>
</dbReference>
<evidence type="ECO:0000256" key="2">
    <source>
        <dbReference type="ARBA" id="ARBA00009241"/>
    </source>
</evidence>
<evidence type="ECO:0000256" key="5">
    <source>
        <dbReference type="ARBA" id="ARBA00023128"/>
    </source>
</evidence>
<comment type="similarity">
    <text evidence="2">Belongs to the COX17 family.</text>
</comment>
<accession>A0A2P6VD93</accession>
<feature type="binding site" evidence="8">
    <location>
        <position position="23"/>
    </location>
    <ligand>
        <name>Cu cation</name>
        <dbReference type="ChEBI" id="CHEBI:23378"/>
    </ligand>
</feature>
<comment type="subcellular location">
    <subcellularLocation>
        <location evidence="1">Mitochondrion intermembrane space</location>
    </subcellularLocation>
</comment>
<evidence type="ECO:0000313" key="10">
    <source>
        <dbReference type="Proteomes" id="UP000239649"/>
    </source>
</evidence>
<evidence type="ECO:0000256" key="4">
    <source>
        <dbReference type="ARBA" id="ARBA00023008"/>
    </source>
</evidence>
<protein>
    <submittedName>
        <fullName evidence="9">Cytochrome c oxidase copper chaperone</fullName>
    </submittedName>
</protein>
<dbReference type="OrthoDB" id="1915887at2759"/>
<dbReference type="GO" id="GO:0016531">
    <property type="term" value="F:copper chaperone activity"/>
    <property type="evidence" value="ECO:0007669"/>
    <property type="project" value="InterPro"/>
</dbReference>
<dbReference type="STRING" id="554055.A0A2P6VD93"/>
<keyword evidence="4 8" id="KW-0186">Copper</keyword>
<reference evidence="9 10" key="1">
    <citation type="journal article" date="2018" name="Plant J.">
        <title>Genome sequences of Chlorella sorokiniana UTEX 1602 and Micractinium conductrix SAG 241.80: implications to maltose excretion by a green alga.</title>
        <authorList>
            <person name="Arriola M.B."/>
            <person name="Velmurugan N."/>
            <person name="Zhang Y."/>
            <person name="Plunkett M.H."/>
            <person name="Hondzo H."/>
            <person name="Barney B.M."/>
        </authorList>
    </citation>
    <scope>NUCLEOTIDE SEQUENCE [LARGE SCALE GENOMIC DNA]</scope>
    <source>
        <strain evidence="9 10">SAG 241.80</strain>
    </source>
</reference>
<feature type="binding site" evidence="8">
    <location>
        <position position="22"/>
    </location>
    <ligand>
        <name>Cu cation</name>
        <dbReference type="ChEBI" id="CHEBI:23378"/>
    </ligand>
</feature>
<sequence>MGLNPISWFKKAEPEKPKKKICCACPETKKARDECTATYGPEAPRCAPLIEAHKQCLRAEGFNV</sequence>
<name>A0A2P6VD93_9CHLO</name>
<dbReference type="Pfam" id="PF05051">
    <property type="entry name" value="COX17"/>
    <property type="match status" value="1"/>
</dbReference>
<keyword evidence="7" id="KW-0143">Chaperone</keyword>
<keyword evidence="5" id="KW-0496">Mitochondrion</keyword>
<keyword evidence="10" id="KW-1185">Reference proteome</keyword>
<organism evidence="9 10">
    <name type="scientific">Micractinium conductrix</name>
    <dbReference type="NCBI Taxonomy" id="554055"/>
    <lineage>
        <taxon>Eukaryota</taxon>
        <taxon>Viridiplantae</taxon>
        <taxon>Chlorophyta</taxon>
        <taxon>core chlorophytes</taxon>
        <taxon>Trebouxiophyceae</taxon>
        <taxon>Chlorellales</taxon>
        <taxon>Chlorellaceae</taxon>
        <taxon>Chlorella clade</taxon>
        <taxon>Micractinium</taxon>
    </lineage>
</organism>
<dbReference type="EMBL" id="LHPF02000011">
    <property type="protein sequence ID" value="PSC72066.1"/>
    <property type="molecule type" value="Genomic_DNA"/>
</dbReference>
<comment type="caution">
    <text evidence="9">The sequence shown here is derived from an EMBL/GenBank/DDBJ whole genome shotgun (WGS) entry which is preliminary data.</text>
</comment>
<dbReference type="PANTHER" id="PTHR16719:SF0">
    <property type="entry name" value="CYTOCHROME C OXIDASE COPPER CHAPERONE"/>
    <property type="match status" value="1"/>
</dbReference>
<dbReference type="Proteomes" id="UP000239649">
    <property type="component" value="Unassembled WGS sequence"/>
</dbReference>
<proteinExistence type="inferred from homology"/>
<dbReference type="Gene3D" id="1.10.287.1130">
    <property type="entry name" value="CytochromE C oxidase copper chaperone"/>
    <property type="match status" value="1"/>
</dbReference>
<evidence type="ECO:0000256" key="1">
    <source>
        <dbReference type="ARBA" id="ARBA00004569"/>
    </source>
</evidence>
<keyword evidence="3 8" id="KW-0479">Metal-binding</keyword>
<evidence type="ECO:0000256" key="3">
    <source>
        <dbReference type="ARBA" id="ARBA00022723"/>
    </source>
</evidence>
<dbReference type="PANTHER" id="PTHR16719">
    <property type="entry name" value="CYTOCHROME C OXIDASE COPPER CHAPERONE"/>
    <property type="match status" value="1"/>
</dbReference>
<dbReference type="SUPFAM" id="SSF47072">
    <property type="entry name" value="Cysteine alpha-hairpin motif"/>
    <property type="match status" value="1"/>
</dbReference>
<evidence type="ECO:0000313" key="9">
    <source>
        <dbReference type="EMBL" id="PSC72066.1"/>
    </source>
</evidence>
<dbReference type="PROSITE" id="PS51808">
    <property type="entry name" value="CHCH"/>
    <property type="match status" value="1"/>
</dbReference>
<dbReference type="InterPro" id="IPR009069">
    <property type="entry name" value="Cys_alpha_HP_mot_SF"/>
</dbReference>
<evidence type="ECO:0000256" key="6">
    <source>
        <dbReference type="ARBA" id="ARBA00023157"/>
    </source>
</evidence>
<gene>
    <name evidence="9" type="ORF">C2E20_4433</name>
</gene>
<evidence type="ECO:0000256" key="7">
    <source>
        <dbReference type="ARBA" id="ARBA00023186"/>
    </source>
</evidence>
<keyword evidence="6" id="KW-1015">Disulfide bond</keyword>
<dbReference type="GO" id="GO:0005758">
    <property type="term" value="C:mitochondrial intermembrane space"/>
    <property type="evidence" value="ECO:0007669"/>
    <property type="project" value="UniProtKB-SubCell"/>
</dbReference>
<dbReference type="InterPro" id="IPR007745">
    <property type="entry name" value="Cyt_c_oxidase_Cu-chaperone"/>
</dbReference>
<evidence type="ECO:0000256" key="8">
    <source>
        <dbReference type="PIRSR" id="PIRSR607745-1"/>
    </source>
</evidence>
<dbReference type="AlphaFoldDB" id="A0A2P6VD93"/>